<dbReference type="RefSeq" id="WP_118934462.1">
    <property type="nucleotide sequence ID" value="NZ_CP061008.1"/>
</dbReference>
<dbReference type="AlphaFoldDB" id="A0A424W553"/>
<accession>A0A424W553</accession>
<gene>
    <name evidence="1" type="ORF">DY367_27950</name>
</gene>
<comment type="caution">
    <text evidence="1">The sequence shown here is derived from an EMBL/GenBank/DDBJ whole genome shotgun (WGS) entry which is preliminary data.</text>
</comment>
<dbReference type="EMBL" id="QVXO01000065">
    <property type="protein sequence ID" value="RPJ88443.1"/>
    <property type="molecule type" value="Genomic_DNA"/>
</dbReference>
<dbReference type="Proteomes" id="UP000285324">
    <property type="component" value="Unassembled WGS sequence"/>
</dbReference>
<evidence type="ECO:0000313" key="1">
    <source>
        <dbReference type="EMBL" id="RPJ88443.1"/>
    </source>
</evidence>
<dbReference type="OrthoDB" id="8694061at2"/>
<name>A0A424W553_ALCXX</name>
<reference evidence="1 2" key="1">
    <citation type="submission" date="2018-08" db="EMBL/GenBank/DDBJ databases">
        <title>Achromobacter xylosoxidans Genome sequencing and assembly.</title>
        <authorList>
            <person name="Wang R."/>
            <person name="Rensing C."/>
            <person name="Li Y."/>
        </authorList>
    </citation>
    <scope>NUCLEOTIDE SEQUENCE [LARGE SCALE GENOMIC DNA]</scope>
    <source>
        <strain evidence="1 2">GD003A</strain>
    </source>
</reference>
<proteinExistence type="predicted"/>
<evidence type="ECO:0000313" key="2">
    <source>
        <dbReference type="Proteomes" id="UP000285324"/>
    </source>
</evidence>
<protein>
    <submittedName>
        <fullName evidence="1">Uncharacterized protein</fullName>
    </submittedName>
</protein>
<organism evidence="1 2">
    <name type="scientific">Alcaligenes xylosoxydans xylosoxydans</name>
    <name type="common">Achromobacter xylosoxidans</name>
    <dbReference type="NCBI Taxonomy" id="85698"/>
    <lineage>
        <taxon>Bacteria</taxon>
        <taxon>Pseudomonadati</taxon>
        <taxon>Pseudomonadota</taxon>
        <taxon>Betaproteobacteria</taxon>
        <taxon>Burkholderiales</taxon>
        <taxon>Alcaligenaceae</taxon>
        <taxon>Achromobacter</taxon>
    </lineage>
</organism>
<sequence length="82" mass="9372">MPIKTTTVTEYECDLCASEIKEGQVFTGAKMTMWRDRDVEARIDVTMTLTIDYVTDKGVVCKRCAAIRLREIADATDKEYWA</sequence>